<name>A0ABS0G1T7_9PSED</name>
<keyword evidence="2" id="KW-1185">Reference proteome</keyword>
<reference evidence="1 2" key="1">
    <citation type="submission" date="2020-10" db="EMBL/GenBank/DDBJ databases">
        <title>Genome sequences of Pseudomonas isolates.</title>
        <authorList>
            <person name="Wessels L."/>
            <person name="Reich F."/>
            <person name="Hammerl J."/>
        </authorList>
    </citation>
    <scope>NUCLEOTIDE SEQUENCE [LARGE SCALE GENOMIC DNA]</scope>
    <source>
        <strain evidence="1 2">20-MO00628-0</strain>
    </source>
</reference>
<organism evidence="1 2">
    <name type="scientific">Pseudomonas pudica</name>
    <dbReference type="NCBI Taxonomy" id="272772"/>
    <lineage>
        <taxon>Bacteria</taxon>
        <taxon>Pseudomonadati</taxon>
        <taxon>Pseudomonadota</taxon>
        <taxon>Gammaproteobacteria</taxon>
        <taxon>Pseudomonadales</taxon>
        <taxon>Pseudomonadaceae</taxon>
        <taxon>Pseudomonas</taxon>
    </lineage>
</organism>
<evidence type="ECO:0000313" key="1">
    <source>
        <dbReference type="EMBL" id="MBF8646514.1"/>
    </source>
</evidence>
<dbReference type="EMBL" id="JADLJS010000015">
    <property type="protein sequence ID" value="MBF8646514.1"/>
    <property type="molecule type" value="Genomic_DNA"/>
</dbReference>
<dbReference type="Proteomes" id="UP000639294">
    <property type="component" value="Unassembled WGS sequence"/>
</dbReference>
<protein>
    <submittedName>
        <fullName evidence="1">Uncharacterized protein</fullName>
    </submittedName>
</protein>
<dbReference type="RefSeq" id="WP_181381648.1">
    <property type="nucleotide sequence ID" value="NZ_JADLJR010000030.1"/>
</dbReference>
<comment type="caution">
    <text evidence="1">The sequence shown here is derived from an EMBL/GenBank/DDBJ whole genome shotgun (WGS) entry which is preliminary data.</text>
</comment>
<proteinExistence type="predicted"/>
<accession>A0ABS0G1T7</accession>
<gene>
    <name evidence="1" type="ORF">IRZ77_13215</name>
</gene>
<evidence type="ECO:0000313" key="2">
    <source>
        <dbReference type="Proteomes" id="UP000639294"/>
    </source>
</evidence>
<sequence>MFVLTTDTEPDQCLLLPGDLAQKQHCQEGSYISGSRYGVTGGKPIL</sequence>